<protein>
    <recommendedName>
        <fullName evidence="3">Chitin-binding type-2 domain-containing protein</fullName>
    </recommendedName>
</protein>
<feature type="signal peptide" evidence="2">
    <location>
        <begin position="1"/>
        <end position="23"/>
    </location>
</feature>
<evidence type="ECO:0000256" key="1">
    <source>
        <dbReference type="SAM" id="MobiDB-lite"/>
    </source>
</evidence>
<accession>A0A210R375</accession>
<comment type="caution">
    <text evidence="4">The sequence shown here is derived from an EMBL/GenBank/DDBJ whole genome shotgun (WGS) entry which is preliminary data.</text>
</comment>
<dbReference type="SUPFAM" id="SSF57625">
    <property type="entry name" value="Invertebrate chitin-binding proteins"/>
    <property type="match status" value="2"/>
</dbReference>
<proteinExistence type="predicted"/>
<evidence type="ECO:0000313" key="5">
    <source>
        <dbReference type="Proteomes" id="UP000242188"/>
    </source>
</evidence>
<gene>
    <name evidence="4" type="ORF">KP79_PYT22234</name>
</gene>
<dbReference type="GO" id="GO:0005576">
    <property type="term" value="C:extracellular region"/>
    <property type="evidence" value="ECO:0007669"/>
    <property type="project" value="InterPro"/>
</dbReference>
<dbReference type="SMART" id="SM00494">
    <property type="entry name" value="ChtBD2"/>
    <property type="match status" value="2"/>
</dbReference>
<evidence type="ECO:0000313" key="4">
    <source>
        <dbReference type="EMBL" id="OWF55530.1"/>
    </source>
</evidence>
<dbReference type="GO" id="GO:0008061">
    <property type="term" value="F:chitin binding"/>
    <property type="evidence" value="ECO:0007669"/>
    <property type="project" value="InterPro"/>
</dbReference>
<name>A0A210R375_MIZYE</name>
<feature type="chain" id="PRO_5013052595" description="Chitin-binding type-2 domain-containing protein" evidence="2">
    <location>
        <begin position="24"/>
        <end position="237"/>
    </location>
</feature>
<dbReference type="Proteomes" id="UP000242188">
    <property type="component" value="Unassembled WGS sequence"/>
</dbReference>
<sequence length="237" mass="25864">MRIFVFSLAFCLLLVWVSAGVTAQGPICNTTIVEERVNSIVCGLKRIFGGNCKKIKTKQVCVFPPTTTTLPTTTSTTTTSPTTTSPSPTTTKPTTTEAPATTTTDPTSAIDCSLDTFFPDKDQTKYFQCQGNIPTLVTCPVTRSTNGGPDREQVWDQHSRSCMTTPAVIWSFLPLSYLALPTGTASCREPTGRQPGLYCNMYIDCQNGVLSKIRCETGFFYNHAKRDCTMNSTCTEV</sequence>
<keyword evidence="2" id="KW-0732">Signal</keyword>
<dbReference type="EMBL" id="NEDP02000630">
    <property type="protein sequence ID" value="OWF55530.1"/>
    <property type="molecule type" value="Genomic_DNA"/>
</dbReference>
<feature type="region of interest" description="Disordered" evidence="1">
    <location>
        <begin position="71"/>
        <end position="105"/>
    </location>
</feature>
<dbReference type="InterPro" id="IPR002557">
    <property type="entry name" value="Chitin-bd_dom"/>
</dbReference>
<evidence type="ECO:0000256" key="2">
    <source>
        <dbReference type="SAM" id="SignalP"/>
    </source>
</evidence>
<dbReference type="AlphaFoldDB" id="A0A210R375"/>
<evidence type="ECO:0000259" key="3">
    <source>
        <dbReference type="PROSITE" id="PS50940"/>
    </source>
</evidence>
<feature type="domain" description="Chitin-binding type-2" evidence="3">
    <location>
        <begin position="184"/>
        <end position="236"/>
    </location>
</feature>
<dbReference type="PROSITE" id="PS50940">
    <property type="entry name" value="CHIT_BIND_II"/>
    <property type="match status" value="1"/>
</dbReference>
<reference evidence="4 5" key="1">
    <citation type="journal article" date="2017" name="Nat. Ecol. Evol.">
        <title>Scallop genome provides insights into evolution of bilaterian karyotype and development.</title>
        <authorList>
            <person name="Wang S."/>
            <person name="Zhang J."/>
            <person name="Jiao W."/>
            <person name="Li J."/>
            <person name="Xun X."/>
            <person name="Sun Y."/>
            <person name="Guo X."/>
            <person name="Huan P."/>
            <person name="Dong B."/>
            <person name="Zhang L."/>
            <person name="Hu X."/>
            <person name="Sun X."/>
            <person name="Wang J."/>
            <person name="Zhao C."/>
            <person name="Wang Y."/>
            <person name="Wang D."/>
            <person name="Huang X."/>
            <person name="Wang R."/>
            <person name="Lv J."/>
            <person name="Li Y."/>
            <person name="Zhang Z."/>
            <person name="Liu B."/>
            <person name="Lu W."/>
            <person name="Hui Y."/>
            <person name="Liang J."/>
            <person name="Zhou Z."/>
            <person name="Hou R."/>
            <person name="Li X."/>
            <person name="Liu Y."/>
            <person name="Li H."/>
            <person name="Ning X."/>
            <person name="Lin Y."/>
            <person name="Zhao L."/>
            <person name="Xing Q."/>
            <person name="Dou J."/>
            <person name="Li Y."/>
            <person name="Mao J."/>
            <person name="Guo H."/>
            <person name="Dou H."/>
            <person name="Li T."/>
            <person name="Mu C."/>
            <person name="Jiang W."/>
            <person name="Fu Q."/>
            <person name="Fu X."/>
            <person name="Miao Y."/>
            <person name="Liu J."/>
            <person name="Yu Q."/>
            <person name="Li R."/>
            <person name="Liao H."/>
            <person name="Li X."/>
            <person name="Kong Y."/>
            <person name="Jiang Z."/>
            <person name="Chourrout D."/>
            <person name="Li R."/>
            <person name="Bao Z."/>
        </authorList>
    </citation>
    <scope>NUCLEOTIDE SEQUENCE [LARGE SCALE GENOMIC DNA]</scope>
    <source>
        <strain evidence="4 5">PY_sf001</strain>
    </source>
</reference>
<keyword evidence="5" id="KW-1185">Reference proteome</keyword>
<dbReference type="InterPro" id="IPR036508">
    <property type="entry name" value="Chitin-bd_dom_sf"/>
</dbReference>
<organism evidence="4 5">
    <name type="scientific">Mizuhopecten yessoensis</name>
    <name type="common">Japanese scallop</name>
    <name type="synonym">Patinopecten yessoensis</name>
    <dbReference type="NCBI Taxonomy" id="6573"/>
    <lineage>
        <taxon>Eukaryota</taxon>
        <taxon>Metazoa</taxon>
        <taxon>Spiralia</taxon>
        <taxon>Lophotrochozoa</taxon>
        <taxon>Mollusca</taxon>
        <taxon>Bivalvia</taxon>
        <taxon>Autobranchia</taxon>
        <taxon>Pteriomorphia</taxon>
        <taxon>Pectinida</taxon>
        <taxon>Pectinoidea</taxon>
        <taxon>Pectinidae</taxon>
        <taxon>Mizuhopecten</taxon>
    </lineage>
</organism>